<dbReference type="GO" id="GO:0006780">
    <property type="term" value="P:uroporphyrinogen III biosynthetic process"/>
    <property type="evidence" value="ECO:0007669"/>
    <property type="project" value="UniProtKB-UniRule"/>
</dbReference>
<dbReference type="PANTHER" id="PTHR38042">
    <property type="entry name" value="UROPORPHYRINOGEN-III SYNTHASE, CHLOROPLASTIC"/>
    <property type="match status" value="1"/>
</dbReference>
<gene>
    <name evidence="11" type="ORF">QY95_01637</name>
</gene>
<comment type="similarity">
    <text evidence="2 9">Belongs to the uroporphyrinogen-III synthase family.</text>
</comment>
<evidence type="ECO:0000259" key="10">
    <source>
        <dbReference type="Pfam" id="PF02602"/>
    </source>
</evidence>
<sequence>MSSGGPLFGKSILVTRPKGQAASFVDRIEAVGGTVHLVPLIAFRSFEDDRKAERLKQLHTYDWIVLTSKNGVDFFFDHLERAGIEWKEIRSRFAVIGPKTEAALKKYGFKAEYIPDKFSADQFVKEISAGRFKTQRVLIPKGNLARAVIAKALREAGMTAEEWIVYETFFPEREKERLIRLLQREKLDVITFTSPSSVRHFMETVQLVSDGSISHSLIACIGPVTKQEAEKLGLRIDICPEVYTTDALVEEMIRYYRKDDHNGSTI</sequence>
<accession>A0A0F5IDY7</accession>
<dbReference type="EMBL" id="JWIR02000003">
    <property type="protein sequence ID" value="KKB43392.1"/>
    <property type="molecule type" value="Genomic_DNA"/>
</dbReference>
<dbReference type="InterPro" id="IPR003754">
    <property type="entry name" value="4pyrrol_synth_uPrphyn_synth"/>
</dbReference>
<comment type="caution">
    <text evidence="11">The sequence shown here is derived from an EMBL/GenBank/DDBJ whole genome shotgun (WGS) entry which is preliminary data.</text>
</comment>
<dbReference type="EC" id="4.2.1.75" evidence="3 9"/>
<evidence type="ECO:0000256" key="6">
    <source>
        <dbReference type="ARBA" id="ARBA00037589"/>
    </source>
</evidence>
<dbReference type="AlphaFoldDB" id="A0A0F5HPE3"/>
<reference evidence="11" key="1">
    <citation type="submission" date="2015-02" db="EMBL/GenBank/DDBJ databases">
        <title>Genome Assembly of Bacillaceae bacterium MTCC 8252.</title>
        <authorList>
            <person name="Verma A."/>
            <person name="Khatri I."/>
            <person name="Mual P."/>
            <person name="Subramanian S."/>
            <person name="Krishnamurthi S."/>
        </authorList>
    </citation>
    <scope>NUCLEOTIDE SEQUENCE [LARGE SCALE GENOMIC DNA]</scope>
    <source>
        <strain evidence="11">MTCC 8252</strain>
    </source>
</reference>
<comment type="function">
    <text evidence="6 9">Catalyzes cyclization of the linear tetrapyrrole, hydroxymethylbilane, to the macrocyclic uroporphyrinogen III.</text>
</comment>
<dbReference type="Proteomes" id="UP000031563">
    <property type="component" value="Unassembled WGS sequence"/>
</dbReference>
<evidence type="ECO:0000256" key="8">
    <source>
        <dbReference type="ARBA" id="ARBA00048617"/>
    </source>
</evidence>
<keyword evidence="5 9" id="KW-0627">Porphyrin biosynthesis</keyword>
<dbReference type="STRING" id="1221996.QY95_01637"/>
<dbReference type="CDD" id="cd06578">
    <property type="entry name" value="HemD"/>
    <property type="match status" value="1"/>
</dbReference>
<accession>A0A0F5HPE3</accession>
<comment type="catalytic activity">
    <reaction evidence="8 9">
        <text>hydroxymethylbilane = uroporphyrinogen III + H2O</text>
        <dbReference type="Rhea" id="RHEA:18965"/>
        <dbReference type="ChEBI" id="CHEBI:15377"/>
        <dbReference type="ChEBI" id="CHEBI:57308"/>
        <dbReference type="ChEBI" id="CHEBI:57845"/>
        <dbReference type="EC" id="4.2.1.75"/>
    </reaction>
</comment>
<keyword evidence="12" id="KW-1185">Reference proteome</keyword>
<dbReference type="InterPro" id="IPR039793">
    <property type="entry name" value="UROS/Hem4"/>
</dbReference>
<evidence type="ECO:0000256" key="9">
    <source>
        <dbReference type="RuleBase" id="RU366031"/>
    </source>
</evidence>
<evidence type="ECO:0000256" key="5">
    <source>
        <dbReference type="ARBA" id="ARBA00023244"/>
    </source>
</evidence>
<dbReference type="RefSeq" id="WP_039236979.1">
    <property type="nucleotide sequence ID" value="NZ_JWIQ02000017.1"/>
</dbReference>
<comment type="pathway">
    <text evidence="1 9">Porphyrin-containing compound metabolism; protoporphyrin-IX biosynthesis; coproporphyrinogen-III from 5-aminolevulinate: step 3/4.</text>
</comment>
<name>A0A0F5HPE3_BACTR</name>
<evidence type="ECO:0000256" key="2">
    <source>
        <dbReference type="ARBA" id="ARBA00008133"/>
    </source>
</evidence>
<feature type="domain" description="Tetrapyrrole biosynthesis uroporphyrinogen III synthase" evidence="10">
    <location>
        <begin position="24"/>
        <end position="250"/>
    </location>
</feature>
<keyword evidence="4 9" id="KW-0456">Lyase</keyword>
<dbReference type="SUPFAM" id="SSF69618">
    <property type="entry name" value="HemD-like"/>
    <property type="match status" value="1"/>
</dbReference>
<dbReference type="PANTHER" id="PTHR38042:SF1">
    <property type="entry name" value="UROPORPHYRINOGEN-III SYNTHASE, CHLOROPLASTIC"/>
    <property type="match status" value="1"/>
</dbReference>
<dbReference type="InterPro" id="IPR036108">
    <property type="entry name" value="4pyrrol_syn_uPrphyn_synt_sf"/>
</dbReference>
<dbReference type="Pfam" id="PF02602">
    <property type="entry name" value="HEM4"/>
    <property type="match status" value="1"/>
</dbReference>
<evidence type="ECO:0000256" key="4">
    <source>
        <dbReference type="ARBA" id="ARBA00023239"/>
    </source>
</evidence>
<proteinExistence type="inferred from homology"/>
<evidence type="ECO:0000313" key="11">
    <source>
        <dbReference type="EMBL" id="KKB43392.1"/>
    </source>
</evidence>
<evidence type="ECO:0000313" key="12">
    <source>
        <dbReference type="Proteomes" id="UP000031563"/>
    </source>
</evidence>
<evidence type="ECO:0000256" key="7">
    <source>
        <dbReference type="ARBA" id="ARBA00040167"/>
    </source>
</evidence>
<dbReference type="Gene3D" id="3.40.50.10090">
    <property type="match status" value="2"/>
</dbReference>
<protein>
    <recommendedName>
        <fullName evidence="7 9">Uroporphyrinogen-III synthase</fullName>
        <ecNumber evidence="3 9">4.2.1.75</ecNumber>
    </recommendedName>
</protein>
<organism evidence="11 12">
    <name type="scientific">Bacillus thermotolerans</name>
    <name type="common">Quasibacillus thermotolerans</name>
    <dbReference type="NCBI Taxonomy" id="1221996"/>
    <lineage>
        <taxon>Bacteria</taxon>
        <taxon>Bacillati</taxon>
        <taxon>Bacillota</taxon>
        <taxon>Bacilli</taxon>
        <taxon>Bacillales</taxon>
        <taxon>Bacillaceae</taxon>
        <taxon>Bacillus</taxon>
    </lineage>
</organism>
<dbReference type="UniPathway" id="UPA00251">
    <property type="reaction ID" value="UER00320"/>
</dbReference>
<dbReference type="OrthoDB" id="9815856at2"/>
<dbReference type="GO" id="GO:0006782">
    <property type="term" value="P:protoporphyrinogen IX biosynthetic process"/>
    <property type="evidence" value="ECO:0007669"/>
    <property type="project" value="UniProtKB-UniRule"/>
</dbReference>
<evidence type="ECO:0000256" key="3">
    <source>
        <dbReference type="ARBA" id="ARBA00013109"/>
    </source>
</evidence>
<evidence type="ECO:0000256" key="1">
    <source>
        <dbReference type="ARBA" id="ARBA00004772"/>
    </source>
</evidence>
<dbReference type="GO" id="GO:0004852">
    <property type="term" value="F:uroporphyrinogen-III synthase activity"/>
    <property type="evidence" value="ECO:0007669"/>
    <property type="project" value="UniProtKB-UniRule"/>
</dbReference>